<sequence length="100" mass="10726" precursor="true">MATSIRIAALLLIGLVLGCQPAGTPVPQDVIPIPDLIRQDLETIVQTNQVGSEMVTIDENLTKLAETEPEKAEALRKEYDKLNSPGGSPAAKAKKMMSKL</sequence>
<organism evidence="3 4">
    <name type="scientific">Blastopirellula retiformator</name>
    <dbReference type="NCBI Taxonomy" id="2527970"/>
    <lineage>
        <taxon>Bacteria</taxon>
        <taxon>Pseudomonadati</taxon>
        <taxon>Planctomycetota</taxon>
        <taxon>Planctomycetia</taxon>
        <taxon>Pirellulales</taxon>
        <taxon>Pirellulaceae</taxon>
        <taxon>Blastopirellula</taxon>
    </lineage>
</organism>
<reference evidence="3 4" key="1">
    <citation type="submission" date="2019-02" db="EMBL/GenBank/DDBJ databases">
        <title>Deep-cultivation of Planctomycetes and their phenomic and genomic characterization uncovers novel biology.</title>
        <authorList>
            <person name="Wiegand S."/>
            <person name="Jogler M."/>
            <person name="Boedeker C."/>
            <person name="Pinto D."/>
            <person name="Vollmers J."/>
            <person name="Rivas-Marin E."/>
            <person name="Kohn T."/>
            <person name="Peeters S.H."/>
            <person name="Heuer A."/>
            <person name="Rast P."/>
            <person name="Oberbeckmann S."/>
            <person name="Bunk B."/>
            <person name="Jeske O."/>
            <person name="Meyerdierks A."/>
            <person name="Storesund J.E."/>
            <person name="Kallscheuer N."/>
            <person name="Luecker S."/>
            <person name="Lage O.M."/>
            <person name="Pohl T."/>
            <person name="Merkel B.J."/>
            <person name="Hornburger P."/>
            <person name="Mueller R.-W."/>
            <person name="Bruemmer F."/>
            <person name="Labrenz M."/>
            <person name="Spormann A.M."/>
            <person name="Op Den Camp H."/>
            <person name="Overmann J."/>
            <person name="Amann R."/>
            <person name="Jetten M.S.M."/>
            <person name="Mascher T."/>
            <person name="Medema M.H."/>
            <person name="Devos D.P."/>
            <person name="Kaster A.-K."/>
            <person name="Ovreas L."/>
            <person name="Rohde M."/>
            <person name="Galperin M.Y."/>
            <person name="Jogler C."/>
        </authorList>
    </citation>
    <scope>NUCLEOTIDE SEQUENCE [LARGE SCALE GENOMIC DNA]</scope>
    <source>
        <strain evidence="3 4">Enr8</strain>
    </source>
</reference>
<name>A0A5C5V7J4_9BACT</name>
<protein>
    <submittedName>
        <fullName evidence="3">Uncharacterized protein</fullName>
    </submittedName>
</protein>
<evidence type="ECO:0000313" key="3">
    <source>
        <dbReference type="EMBL" id="TWT34486.1"/>
    </source>
</evidence>
<evidence type="ECO:0000256" key="2">
    <source>
        <dbReference type="SAM" id="SignalP"/>
    </source>
</evidence>
<evidence type="ECO:0000256" key="1">
    <source>
        <dbReference type="SAM" id="MobiDB-lite"/>
    </source>
</evidence>
<keyword evidence="2" id="KW-0732">Signal</keyword>
<gene>
    <name evidence="3" type="ORF">Enr8_18950</name>
</gene>
<dbReference type="AlphaFoldDB" id="A0A5C5V7J4"/>
<dbReference type="PROSITE" id="PS51257">
    <property type="entry name" value="PROKAR_LIPOPROTEIN"/>
    <property type="match status" value="1"/>
</dbReference>
<dbReference type="EMBL" id="SJPF01000002">
    <property type="protein sequence ID" value="TWT34486.1"/>
    <property type="molecule type" value="Genomic_DNA"/>
</dbReference>
<dbReference type="Proteomes" id="UP000318878">
    <property type="component" value="Unassembled WGS sequence"/>
</dbReference>
<dbReference type="OrthoDB" id="290823at2"/>
<evidence type="ECO:0000313" key="4">
    <source>
        <dbReference type="Proteomes" id="UP000318878"/>
    </source>
</evidence>
<dbReference type="RefSeq" id="WP_146430770.1">
    <property type="nucleotide sequence ID" value="NZ_SJPF01000002.1"/>
</dbReference>
<proteinExistence type="predicted"/>
<feature type="chain" id="PRO_5023028996" evidence="2">
    <location>
        <begin position="22"/>
        <end position="100"/>
    </location>
</feature>
<comment type="caution">
    <text evidence="3">The sequence shown here is derived from an EMBL/GenBank/DDBJ whole genome shotgun (WGS) entry which is preliminary data.</text>
</comment>
<accession>A0A5C5V7J4</accession>
<feature type="signal peptide" evidence="2">
    <location>
        <begin position="1"/>
        <end position="21"/>
    </location>
</feature>
<feature type="region of interest" description="Disordered" evidence="1">
    <location>
        <begin position="79"/>
        <end position="100"/>
    </location>
</feature>
<keyword evidence="4" id="KW-1185">Reference proteome</keyword>